<name>A0A232EUK0_9HYME</name>
<evidence type="ECO:0000256" key="1">
    <source>
        <dbReference type="ARBA" id="ARBA00004496"/>
    </source>
</evidence>
<dbReference type="GO" id="GO:0035025">
    <property type="term" value="P:positive regulation of Rho protein signal transduction"/>
    <property type="evidence" value="ECO:0007669"/>
    <property type="project" value="TreeGrafter"/>
</dbReference>
<evidence type="ECO:0000259" key="4">
    <source>
        <dbReference type="PROSITE" id="PS50010"/>
    </source>
</evidence>
<dbReference type="InterPro" id="IPR051480">
    <property type="entry name" value="Endocytic_GEF_Adapter"/>
</dbReference>
<evidence type="ECO:0000313" key="5">
    <source>
        <dbReference type="EMBL" id="OXU22033.1"/>
    </source>
</evidence>
<dbReference type="InterPro" id="IPR001331">
    <property type="entry name" value="GDS_CDC24_CS"/>
</dbReference>
<dbReference type="InterPro" id="IPR000219">
    <property type="entry name" value="DH_dom"/>
</dbReference>
<evidence type="ECO:0000256" key="2">
    <source>
        <dbReference type="ARBA" id="ARBA00022490"/>
    </source>
</evidence>
<dbReference type="AlphaFoldDB" id="A0A232EUK0"/>
<keyword evidence="6" id="KW-1185">Reference proteome</keyword>
<dbReference type="SUPFAM" id="SSF48065">
    <property type="entry name" value="DBL homology domain (DH-domain)"/>
    <property type="match status" value="1"/>
</dbReference>
<comment type="caution">
    <text evidence="5">The sequence shown here is derived from an EMBL/GenBank/DDBJ whole genome shotgun (WGS) entry which is preliminary data.</text>
</comment>
<keyword evidence="2" id="KW-0963">Cytoplasm</keyword>
<dbReference type="SUPFAM" id="SSF50729">
    <property type="entry name" value="PH domain-like"/>
    <property type="match status" value="1"/>
</dbReference>
<dbReference type="EMBL" id="NNAY01002117">
    <property type="protein sequence ID" value="OXU22033.1"/>
    <property type="molecule type" value="Genomic_DNA"/>
</dbReference>
<comment type="subcellular location">
    <subcellularLocation>
        <location evidence="1">Cytoplasm</location>
    </subcellularLocation>
</comment>
<dbReference type="PANTHER" id="PTHR46006">
    <property type="entry name" value="RHO GUANINE NUCLEOTIDE EXCHANGE FACTOR AT 64C, ISOFORM A"/>
    <property type="match status" value="1"/>
</dbReference>
<dbReference type="PROSITE" id="PS00741">
    <property type="entry name" value="DH_1"/>
    <property type="match status" value="1"/>
</dbReference>
<proteinExistence type="predicted"/>
<dbReference type="GO" id="GO:0035556">
    <property type="term" value="P:intracellular signal transduction"/>
    <property type="evidence" value="ECO:0007669"/>
    <property type="project" value="InterPro"/>
</dbReference>
<organism evidence="5 6">
    <name type="scientific">Trichomalopsis sarcophagae</name>
    <dbReference type="NCBI Taxonomy" id="543379"/>
    <lineage>
        <taxon>Eukaryota</taxon>
        <taxon>Metazoa</taxon>
        <taxon>Ecdysozoa</taxon>
        <taxon>Arthropoda</taxon>
        <taxon>Hexapoda</taxon>
        <taxon>Insecta</taxon>
        <taxon>Pterygota</taxon>
        <taxon>Neoptera</taxon>
        <taxon>Endopterygota</taxon>
        <taxon>Hymenoptera</taxon>
        <taxon>Apocrita</taxon>
        <taxon>Proctotrupomorpha</taxon>
        <taxon>Chalcidoidea</taxon>
        <taxon>Pteromalidae</taxon>
        <taxon>Pteromalinae</taxon>
        <taxon>Trichomalopsis</taxon>
    </lineage>
</organism>
<gene>
    <name evidence="5" type="ORF">TSAR_012512</name>
</gene>
<protein>
    <recommendedName>
        <fullName evidence="4">DH domain-containing protein</fullName>
    </recommendedName>
</protein>
<dbReference type="PROSITE" id="PS50010">
    <property type="entry name" value="DH_2"/>
    <property type="match status" value="1"/>
</dbReference>
<evidence type="ECO:0000256" key="3">
    <source>
        <dbReference type="SAM" id="MobiDB-lite"/>
    </source>
</evidence>
<dbReference type="InterPro" id="IPR011993">
    <property type="entry name" value="PH-like_dom_sf"/>
</dbReference>
<dbReference type="GO" id="GO:0005737">
    <property type="term" value="C:cytoplasm"/>
    <property type="evidence" value="ECO:0007669"/>
    <property type="project" value="UniProtKB-SubCell"/>
</dbReference>
<dbReference type="SMART" id="SM00325">
    <property type="entry name" value="RhoGEF"/>
    <property type="match status" value="1"/>
</dbReference>
<accession>A0A232EUK0</accession>
<dbReference type="CDD" id="cd00160">
    <property type="entry name" value="RhoGEF"/>
    <property type="match status" value="1"/>
</dbReference>
<sequence length="497" mass="57669">MEEDDVCDLTISEKFQEPRKKFWLRSRKRTKSDAISVNSMDISIDSTLGKRKKRRKISEVASSFFTSASAKSLDRTINASEISFIDVETPSAKKKIRISNEHAGNVTIRSWMLEIAELDIASTLSRREIKRQEAIYELFCGENVLLNDLCILRDFYYQPILSTNIFTSEEIDTLFGNVSKFIQIHGKLRDEMVELRDRSGFTECVGPTVVDWLAQLKDLYIERCRSQIWARHILDVKKLTCKRFQDFLKKRSESLRSTDLWTYLDVPRSRIVKYPLLVNEILRHTPGGHVDEAALKRAGEILSELLKDIDEAMGDAECKLAQTRINVRSEYDPNNCIESATDLITEGPLKDLKGMKYHCFLFNTCFALTRSNRRPNRKYNLCFPIIPQDQLNVQIVTPNKSAASFKIGEYILMSEDEHHRRHWLDSFKRLSTPRFESRRKQNTAKNTEKGKENEPEVPDCIKTELSRRSKNGIRDGYFTISLRKTLLRQTRNSIDNT</sequence>
<dbReference type="InterPro" id="IPR035899">
    <property type="entry name" value="DBL_dom_sf"/>
</dbReference>
<dbReference type="Proteomes" id="UP000215335">
    <property type="component" value="Unassembled WGS sequence"/>
</dbReference>
<reference evidence="5 6" key="1">
    <citation type="journal article" date="2017" name="Curr. Biol.">
        <title>The Evolution of Venom by Co-option of Single-Copy Genes.</title>
        <authorList>
            <person name="Martinson E.O."/>
            <person name="Mrinalini"/>
            <person name="Kelkar Y.D."/>
            <person name="Chang C.H."/>
            <person name="Werren J.H."/>
        </authorList>
    </citation>
    <scope>NUCLEOTIDE SEQUENCE [LARGE SCALE GENOMIC DNA]</scope>
    <source>
        <strain evidence="5 6">Alberta</strain>
        <tissue evidence="5">Whole body</tissue>
    </source>
</reference>
<dbReference type="Gene3D" id="1.20.900.10">
    <property type="entry name" value="Dbl homology (DH) domain"/>
    <property type="match status" value="1"/>
</dbReference>
<dbReference type="STRING" id="543379.A0A232EUK0"/>
<dbReference type="OrthoDB" id="5585231at2759"/>
<dbReference type="Pfam" id="PF00621">
    <property type="entry name" value="RhoGEF"/>
    <property type="match status" value="1"/>
</dbReference>
<feature type="compositionally biased region" description="Basic and acidic residues" evidence="3">
    <location>
        <begin position="446"/>
        <end position="459"/>
    </location>
</feature>
<feature type="region of interest" description="Disordered" evidence="3">
    <location>
        <begin position="434"/>
        <end position="459"/>
    </location>
</feature>
<dbReference type="Gene3D" id="2.30.29.30">
    <property type="entry name" value="Pleckstrin-homology domain (PH domain)/Phosphotyrosine-binding domain (PTB)"/>
    <property type="match status" value="1"/>
</dbReference>
<dbReference type="GO" id="GO:0005085">
    <property type="term" value="F:guanyl-nucleotide exchange factor activity"/>
    <property type="evidence" value="ECO:0007669"/>
    <property type="project" value="InterPro"/>
</dbReference>
<feature type="domain" description="DH" evidence="4">
    <location>
        <begin position="130"/>
        <end position="312"/>
    </location>
</feature>
<dbReference type="PANTHER" id="PTHR46006:SF8">
    <property type="entry name" value="DH DOMAIN-CONTAINING PROTEIN"/>
    <property type="match status" value="1"/>
</dbReference>
<evidence type="ECO:0000313" key="6">
    <source>
        <dbReference type="Proteomes" id="UP000215335"/>
    </source>
</evidence>